<dbReference type="CDD" id="cd01650">
    <property type="entry name" value="RT_nLTR_like"/>
    <property type="match status" value="1"/>
</dbReference>
<keyword evidence="1" id="KW-0460">Magnesium</keyword>
<feature type="domain" description="Reverse transcriptase" evidence="5">
    <location>
        <begin position="2365"/>
        <end position="2643"/>
    </location>
</feature>
<dbReference type="Pfam" id="PF00078">
    <property type="entry name" value="RVT_1"/>
    <property type="match status" value="2"/>
</dbReference>
<proteinExistence type="predicted"/>
<dbReference type="Pfam" id="PF14111">
    <property type="entry name" value="DUF4283"/>
    <property type="match status" value="1"/>
</dbReference>
<dbReference type="CDD" id="cd00303">
    <property type="entry name" value="retropepsin_like"/>
    <property type="match status" value="1"/>
</dbReference>
<dbReference type="Pfam" id="PF03372">
    <property type="entry name" value="Exo_endo_phos"/>
    <property type="match status" value="1"/>
</dbReference>
<dbReference type="InterPro" id="IPR000477">
    <property type="entry name" value="RT_dom"/>
</dbReference>
<dbReference type="PANTHER" id="PTHR37984">
    <property type="entry name" value="PROTEIN CBG26694"/>
    <property type="match status" value="1"/>
</dbReference>
<evidence type="ECO:0000313" key="6">
    <source>
        <dbReference type="EMBL" id="KAG7635928.1"/>
    </source>
</evidence>
<accession>A0A8T2FHV8</accession>
<dbReference type="GO" id="GO:0006508">
    <property type="term" value="P:proteolysis"/>
    <property type="evidence" value="ECO:0007669"/>
    <property type="project" value="InterPro"/>
</dbReference>
<dbReference type="InterPro" id="IPR041577">
    <property type="entry name" value="RT_RNaseH_2"/>
</dbReference>
<dbReference type="Pfam" id="PF17919">
    <property type="entry name" value="RT_RNaseH_2"/>
    <property type="match status" value="1"/>
</dbReference>
<evidence type="ECO:0000256" key="2">
    <source>
        <dbReference type="ARBA" id="ARBA00022908"/>
    </source>
</evidence>
<feature type="domain" description="Chromo" evidence="4">
    <location>
        <begin position="1435"/>
        <end position="1480"/>
    </location>
</feature>
<evidence type="ECO:0000259" key="4">
    <source>
        <dbReference type="PROSITE" id="PS50013"/>
    </source>
</evidence>
<dbReference type="PROSITE" id="PS00141">
    <property type="entry name" value="ASP_PROTEASE"/>
    <property type="match status" value="1"/>
</dbReference>
<dbReference type="Proteomes" id="UP000694240">
    <property type="component" value="Chromosome 2"/>
</dbReference>
<dbReference type="Pfam" id="PF03732">
    <property type="entry name" value="Retrotrans_gag"/>
    <property type="match status" value="1"/>
</dbReference>
<evidence type="ECO:0000256" key="3">
    <source>
        <dbReference type="ARBA" id="ARBA00023268"/>
    </source>
</evidence>
<sequence>MSSPVMNQDMIQEVLSYLPASKNGKFRLLNKECNKRSYESWFLNLNFYRTNSISGYFLESYKGGYTIDTSFVHERRDLENKGVSIDFLPQGERKIKACDASHGILLCVNDTGLIPEYIVCKPTTKQYHIIPTPKLCSRDKSLGITVTGLEPFRFPELVRYEGKLGVILHWINKDQEDVHGLWVLKSSCGKAWIKVKDIKSIGLGQIVWTPSNDDTTTLLRLQVKSKILTGPSITNMQHFFFPLGSLIHHAKISLLEEDVKYVKKQLEKLDSMEKQMAKLDVLEQWAKHMMETERRTLFAEKKPEEETQASRVATNNTCGSTPIHALVHTPDLITLVEPDQKRSATAEKSEPLIRKIELPLFDGENTEGWVLRVDQYFEIKDFTEDEKLSAIRTCFEDDALSWYRWERGRNPFLSWEQMKTRIIENFATTHDLTPGERLLLLRHNDTAVKFCKEFIALASNALEVPEQILEMAFMIGLKPKIRAGVKMFEPRGLKKMMSTAKKVEEWSGDTPAEDCQGLQAKRQIKEKEIAPGHVEVNRLISLGGKEANTTPYRADKNKNLTVPQRTNESRRASYHKLTDAEANDRRAKGLCFRCDEKYHAGHRCRFKELQVLMVTDDDVEEDIGEEGEEEYVDVVGPVTECAILSVHSAVGISSPRTMKLKGKIQKQKVVVLIDSGASHNFISQRLASQLGIAMHGTTKYGVSMGTRVIVRGKGVCQGVRLTVQGYSVANSFLPLNLGGVDAILGDPSLCTNSVSLRSLWKTLRTEGEGILVEFSGLQEESMTKTVSTPAEFRALLEEFAEVFAEPQGLPPSRGREHAITLRQEAGPVSVRSFRPYSSPVLLVKKNDRSWRFCVDYRALNKATVPDSYPIPMIDQLLDELHGAVIFSEFDLRSGYHQILVRAEDVHKTAFRSHDRHYEFLQNGQEHHEHLRILFQVLREQNLFVNLKKCQFGSVRVEYLGHIITAEGVSADPNKLSAMTDWALPTNIKALKGFLGLTCYYRKFVKGYGEIARSLADMLKKDQFLWARETFERLKVAMVSVPVLALPDFKTIFVVESDASRTGLGAVLMQKDMPIAYHSKALTERQKLKSIYERELWSSCSPFKSGDTIYWGESSWWLTKILGFDFDIQYKPGLENKAADALSRQEVIPTLFALSVPAAIQLEEICSAVDKDQELQAIVRALQKDPSLQPDFSLVQGRLLRRDEGSWRSVEDTEKDWGIVLLGRDDDRYQTSCGRLFGLSALQILHTGSRRTVATITGAREDMGRHYHGFCRGSAKIMRCFVGEQPRTWSQYLAWAELSYNSSYHSAIHMSPFQAVYGREPPTLVKYENGSTSNADLEKQLVEQDAVLSLIKAHLHKARQRMKKRVDEHRRELAARFYGPYRVEARVGAAAYRLKLPEEAKIHPTFHVSQLKKAVGDQTVITSIPAQLTEEGVLEAEPEAALDYRKHPVSGQEEVLIKWKGLPDFECSWEWVSTIKGQFPRFHLEDKVSLKGGDLAAFPPSSPIMSTAMVVESTSKSSEASPETTKPSYSSIVQNRPTLSKHGFNVTMVNGDSIAQVPNEIFEDSTPLWDDLLIGRFPQISPHIAKVHVIVNKIWPLGDKTVKIDAYVVDAKTIKFRIRESSVRARVLRRGMWNIADMPMIVSKWSPVAEDAQPEIKTMPMWITIKNVPRSMFTWKGLSFLASPIGEPKKLHPDTVLCNSFEEAKVFVEADLTQEMPKQFRFKSETGVDAMVEYKYPWLPPRCSSCSKWGHIQEVCLTRPSPNQLSTPTEIETEDKTEPPLMKEKPLEILSKSPSATLTKTLNGDSHTQKVPMKNPTVLQNKGKEVAEENEENLKDEGPWHTVSPAKVGRQRSPQPQEVVNHASPSRFDVLAVEEDTADTNGHEEGEIVVLSQQLNDNSDSVGVQGTRPYIPRISKSQHKVVRSSANQNTKGNPSVSGRIWVVWRDNARLTPVFKSSQMITCSILLEGKEEEFFCSFIYASNFVEERRILWEDIRSHHDSPLIRNKPWILCGDFNEILEGGEHSNYDNSPYTPPGMRDFQEIVRYCSFSDLGYHGSRFTWCNKREEGLVCKKLDRCLVNDSWCSAYPHSYNVFETGGCSDHSWGRLMLEAAATGGRKPFKFVNVLTKLPQFLPAVESHWASSAPLYVSTSALYRFSKKLKTLKPHLRELGKEKLGDLPKRTREAHILLCEKQATTLANPSQETIAEELKAYTDWTHLSELEEGFLKQKSKLHWMNVGDGNNSYFHKAAQVRKMRNSIREIRGPNAETLQTSEEIKGEAERFFNEFLNRQSGDFHGISVEDLRNLMSYRCSVTDQNILTREVTGEEIQKVLFAMPNNKSPGPDGYTSEFFKATWSLTGPDFIAAIQSFFVKGFLPKGLNATILALIPKKDEAIEMKDYRPISCCNVLYKVISKILANRLKLLLPSFILQNQSAFVKERLLMENVLLATELVKDYHKESVTPRCAMKIDISKAFDSVQWQFLLNTLEALNFPETFRHWIKLCISTATFSVQVNGELAGFFGSSRGLRQGCALSPYLFVICMNVLSHMIDEAAVHRNIGYHPKCEKIGLTHLCFADDLMVFVDGHQWSIEGVINVFKEFAGRSGLQISLEKSTIYLAGVSASDRVQTLSSFPFANGQLPVRYLGLPLLTKQMTTADYSPLIEAVKTKISSWTARSLSYAGRLALLNSVIVSIANFWMSAYRLPAGCIREIEKLCSAFLWSGPVLNPKKAKIAWSSICQPKKEGGLGIKSLAEANKVSCLKLIWRLLSTQPSLWVTWIRTFIIRKGTFWSANERSSLGSWMWKKLLKYRELAKSMHKVEVRNGSSTSFWYDHWSHLGRLLDITGTRRVIDLGIPLETNLETVLRTHQHRQHRAAIYNRINAEIQRLQQQEREAGPDISLWRSLKNDFNKRFITKVTWNNVRTHQPQQNWYKGVWFPYSTPKYSFLLWLTVQNRLSTGDRIKAWNSGQLVTCTLCNNAEETRDHLFFSCQYTSYVWEALTQRLLSTNYSQDWNRLFTLLCTSNLPRDHLFLFRYVFQASIYHIWRERNARRHGEISSPTNRLIKLIDKTVRNRISSIRDTGDHNYNDCMQLWFSMRQPHSSPQPL</sequence>
<evidence type="ECO:0000313" key="7">
    <source>
        <dbReference type="Proteomes" id="UP000694240"/>
    </source>
</evidence>
<dbReference type="GO" id="GO:0004190">
    <property type="term" value="F:aspartic-type endopeptidase activity"/>
    <property type="evidence" value="ECO:0007669"/>
    <property type="project" value="InterPro"/>
</dbReference>
<dbReference type="Pfam" id="PF08284">
    <property type="entry name" value="RVP_2"/>
    <property type="match status" value="1"/>
</dbReference>
<comment type="caution">
    <text evidence="6">The sequence shown here is derived from an EMBL/GenBank/DDBJ whole genome shotgun (WGS) entry which is preliminary data.</text>
</comment>
<dbReference type="Pfam" id="PF24626">
    <property type="entry name" value="SH3_Tf2-1"/>
    <property type="match status" value="1"/>
</dbReference>
<dbReference type="Pfam" id="PF13966">
    <property type="entry name" value="zf-RVT"/>
    <property type="match status" value="1"/>
</dbReference>
<dbReference type="PANTHER" id="PTHR37984:SF5">
    <property type="entry name" value="PROTEIN NYNRIN-LIKE"/>
    <property type="match status" value="1"/>
</dbReference>
<dbReference type="FunFam" id="3.30.70.270:FF:000020">
    <property type="entry name" value="Transposon Tf2-6 polyprotein-like Protein"/>
    <property type="match status" value="1"/>
</dbReference>
<dbReference type="InterPro" id="IPR005162">
    <property type="entry name" value="Retrotrans_gag_dom"/>
</dbReference>
<dbReference type="InterPro" id="IPR001969">
    <property type="entry name" value="Aspartic_peptidase_AS"/>
</dbReference>
<dbReference type="GO" id="GO:0004519">
    <property type="term" value="F:endonuclease activity"/>
    <property type="evidence" value="ECO:0007669"/>
    <property type="project" value="UniProtKB-KW"/>
</dbReference>
<dbReference type="InterPro" id="IPR005135">
    <property type="entry name" value="Endo/exonuclease/phosphatase"/>
</dbReference>
<keyword evidence="6" id="KW-0255">Endonuclease</keyword>
<protein>
    <submittedName>
        <fullName evidence="6">Endonuclease/exonuclease/phosphatase superfamily</fullName>
    </submittedName>
</protein>
<evidence type="ECO:0000259" key="5">
    <source>
        <dbReference type="PROSITE" id="PS50878"/>
    </source>
</evidence>
<dbReference type="CDD" id="cd01647">
    <property type="entry name" value="RT_LTR"/>
    <property type="match status" value="1"/>
</dbReference>
<gene>
    <name evidence="6" type="ORF">ISN45_At02g004150</name>
</gene>
<keyword evidence="2" id="KW-0229">DNA integration</keyword>
<dbReference type="InterPro" id="IPR050951">
    <property type="entry name" value="Retrovirus_Pol_polyprotein"/>
</dbReference>
<evidence type="ECO:0000256" key="1">
    <source>
        <dbReference type="ARBA" id="ARBA00022842"/>
    </source>
</evidence>
<reference evidence="6 7" key="1">
    <citation type="submission" date="2020-12" db="EMBL/GenBank/DDBJ databases">
        <title>Concerted genomic and epigenomic changes stabilize Arabidopsis allopolyploids.</title>
        <authorList>
            <person name="Chen Z."/>
        </authorList>
    </citation>
    <scope>NUCLEOTIDE SEQUENCE [LARGE SCALE GENOMIC DNA]</scope>
    <source>
        <strain evidence="6">Allo738</strain>
        <tissue evidence="6">Leaf</tissue>
    </source>
</reference>
<dbReference type="InterPro" id="IPR000953">
    <property type="entry name" value="Chromo/chromo_shadow_dom"/>
</dbReference>
<dbReference type="InterPro" id="IPR026960">
    <property type="entry name" value="RVT-Znf"/>
</dbReference>
<keyword evidence="6" id="KW-0378">Hydrolase</keyword>
<keyword evidence="6" id="KW-0540">Nuclease</keyword>
<dbReference type="PROSITE" id="PS50878">
    <property type="entry name" value="RT_POL"/>
    <property type="match status" value="1"/>
</dbReference>
<dbReference type="GO" id="GO:0015074">
    <property type="term" value="P:DNA integration"/>
    <property type="evidence" value="ECO:0007669"/>
    <property type="project" value="UniProtKB-KW"/>
</dbReference>
<dbReference type="InterPro" id="IPR056924">
    <property type="entry name" value="SH3_Tf2-1"/>
</dbReference>
<dbReference type="EMBL" id="JAEFBK010000002">
    <property type="protein sequence ID" value="KAG7635928.1"/>
    <property type="molecule type" value="Genomic_DNA"/>
</dbReference>
<keyword evidence="3" id="KW-0511">Multifunctional enzyme</keyword>
<dbReference type="InterPro" id="IPR025558">
    <property type="entry name" value="DUF4283"/>
</dbReference>
<dbReference type="PROSITE" id="PS50013">
    <property type="entry name" value="CHROMO_2"/>
    <property type="match status" value="1"/>
</dbReference>
<organism evidence="6 7">
    <name type="scientific">Arabidopsis thaliana x Arabidopsis arenosa</name>
    <dbReference type="NCBI Taxonomy" id="1240361"/>
    <lineage>
        <taxon>Eukaryota</taxon>
        <taxon>Viridiplantae</taxon>
        <taxon>Streptophyta</taxon>
        <taxon>Embryophyta</taxon>
        <taxon>Tracheophyta</taxon>
        <taxon>Spermatophyta</taxon>
        <taxon>Magnoliopsida</taxon>
        <taxon>eudicotyledons</taxon>
        <taxon>Gunneridae</taxon>
        <taxon>Pentapetalae</taxon>
        <taxon>rosids</taxon>
        <taxon>malvids</taxon>
        <taxon>Brassicales</taxon>
        <taxon>Brassicaceae</taxon>
        <taxon>Camelineae</taxon>
        <taxon>Arabidopsis</taxon>
    </lineage>
</organism>
<keyword evidence="7" id="KW-1185">Reference proteome</keyword>
<name>A0A8T2FHV8_9BRAS</name>